<proteinExistence type="inferred from homology"/>
<comment type="similarity">
    <text evidence="4">Belongs to the zinc-containing alcohol dehydrogenase family.</text>
</comment>
<dbReference type="Pfam" id="PF00107">
    <property type="entry name" value="ADH_zinc_N"/>
    <property type="match status" value="1"/>
</dbReference>
<dbReference type="InterPro" id="IPR013149">
    <property type="entry name" value="ADH-like_C"/>
</dbReference>
<evidence type="ECO:0000256" key="3">
    <source>
        <dbReference type="ARBA" id="ARBA00023002"/>
    </source>
</evidence>
<dbReference type="GO" id="GO:0008270">
    <property type="term" value="F:zinc ion binding"/>
    <property type="evidence" value="ECO:0007669"/>
    <property type="project" value="InterPro"/>
</dbReference>
<dbReference type="InterPro" id="IPR002328">
    <property type="entry name" value="ADH_Zn_CS"/>
</dbReference>
<dbReference type="InterPro" id="IPR011032">
    <property type="entry name" value="GroES-like_sf"/>
</dbReference>
<evidence type="ECO:0000256" key="1">
    <source>
        <dbReference type="ARBA" id="ARBA00022723"/>
    </source>
</evidence>
<evidence type="ECO:0000313" key="8">
    <source>
        <dbReference type="Proteomes" id="UP000217076"/>
    </source>
</evidence>
<sequence>MAETMKGALLLGPEQVEVRELPIPRPGPGEVVLRVDAATTCGTDVKVFRRGGHPRMLKVPTLFGHEMAGTVAMTGSGVTILTEGDRVVVGNSAPCLECSYCKVGRENLCQDLHYLNGAFAEYILVPARFVERNTHRVPDGMAMERAALTEPLACVLHGLDACEMDRYARSGPVEAVVFGGGPIGLLFIGALAVGGHRPILADPNPPRLEAGRAMGAVGTVLIGREAGQAEKVRAATSGGAGAWVAVDATGAPQVWVEAVSSVRPGGLVNFFGGCAQGTSIELDTHLVHYSELTLKGVYHHRPETIRRALDMLADPAFPADVLISARRPIEQTEEALRSMIRRETLKVVISGTEGG</sequence>
<evidence type="ECO:0000256" key="4">
    <source>
        <dbReference type="RuleBase" id="RU361277"/>
    </source>
</evidence>
<keyword evidence="1 4" id="KW-0479">Metal-binding</keyword>
<keyword evidence="8" id="KW-1185">Reference proteome</keyword>
<dbReference type="PROSITE" id="PS00059">
    <property type="entry name" value="ADH_ZINC"/>
    <property type="match status" value="1"/>
</dbReference>
<dbReference type="PANTHER" id="PTHR43401">
    <property type="entry name" value="L-THREONINE 3-DEHYDROGENASE"/>
    <property type="match status" value="1"/>
</dbReference>
<dbReference type="SUPFAM" id="SSF51735">
    <property type="entry name" value="NAD(P)-binding Rossmann-fold domains"/>
    <property type="match status" value="1"/>
</dbReference>
<dbReference type="STRING" id="83401.SAMN05421742_10378"/>
<comment type="cofactor">
    <cofactor evidence="4">
        <name>Zn(2+)</name>
        <dbReference type="ChEBI" id="CHEBI:29105"/>
    </cofactor>
</comment>
<dbReference type="InterPro" id="IPR036291">
    <property type="entry name" value="NAD(P)-bd_dom_sf"/>
</dbReference>
<dbReference type="AlphaFoldDB" id="A0A1G7XSP6"/>
<dbReference type="EMBL" id="FNCV01000003">
    <property type="protein sequence ID" value="SDG87033.1"/>
    <property type="molecule type" value="Genomic_DNA"/>
</dbReference>
<dbReference type="Proteomes" id="UP000217076">
    <property type="component" value="Unassembled WGS sequence"/>
</dbReference>
<evidence type="ECO:0000259" key="6">
    <source>
        <dbReference type="Pfam" id="PF08240"/>
    </source>
</evidence>
<feature type="domain" description="Alcohol dehydrogenase-like N-terminal" evidence="6">
    <location>
        <begin position="27"/>
        <end position="130"/>
    </location>
</feature>
<reference evidence="8" key="1">
    <citation type="submission" date="2016-10" db="EMBL/GenBank/DDBJ databases">
        <authorList>
            <person name="Varghese N."/>
            <person name="Submissions S."/>
        </authorList>
    </citation>
    <scope>NUCLEOTIDE SEQUENCE [LARGE SCALE GENOMIC DNA]</scope>
    <source>
        <strain evidence="8">930I</strain>
    </source>
</reference>
<protein>
    <submittedName>
        <fullName evidence="7">L-iditol 2-dehydrogenase</fullName>
    </submittedName>
</protein>
<dbReference type="OrthoDB" id="9809185at2"/>
<dbReference type="Pfam" id="PF08240">
    <property type="entry name" value="ADH_N"/>
    <property type="match status" value="1"/>
</dbReference>
<organism evidence="7 8">
    <name type="scientific">Roseospirillum parvum</name>
    <dbReference type="NCBI Taxonomy" id="83401"/>
    <lineage>
        <taxon>Bacteria</taxon>
        <taxon>Pseudomonadati</taxon>
        <taxon>Pseudomonadota</taxon>
        <taxon>Alphaproteobacteria</taxon>
        <taxon>Rhodospirillales</taxon>
        <taxon>Rhodospirillaceae</taxon>
        <taxon>Roseospirillum</taxon>
    </lineage>
</organism>
<evidence type="ECO:0000256" key="2">
    <source>
        <dbReference type="ARBA" id="ARBA00022833"/>
    </source>
</evidence>
<dbReference type="GO" id="GO:0016491">
    <property type="term" value="F:oxidoreductase activity"/>
    <property type="evidence" value="ECO:0007669"/>
    <property type="project" value="UniProtKB-KW"/>
</dbReference>
<name>A0A1G7XSP6_9PROT</name>
<dbReference type="Gene3D" id="3.90.180.10">
    <property type="entry name" value="Medium-chain alcohol dehydrogenases, catalytic domain"/>
    <property type="match status" value="1"/>
</dbReference>
<dbReference type="Gene3D" id="3.40.50.720">
    <property type="entry name" value="NAD(P)-binding Rossmann-like Domain"/>
    <property type="match status" value="1"/>
</dbReference>
<evidence type="ECO:0000259" key="5">
    <source>
        <dbReference type="Pfam" id="PF00107"/>
    </source>
</evidence>
<feature type="domain" description="Alcohol dehydrogenase-like C-terminal" evidence="5">
    <location>
        <begin position="182"/>
        <end position="313"/>
    </location>
</feature>
<accession>A0A1G7XSP6</accession>
<dbReference type="RefSeq" id="WP_092616735.1">
    <property type="nucleotide sequence ID" value="NZ_FNCV01000003.1"/>
</dbReference>
<dbReference type="InterPro" id="IPR013154">
    <property type="entry name" value="ADH-like_N"/>
</dbReference>
<evidence type="ECO:0000313" key="7">
    <source>
        <dbReference type="EMBL" id="SDG87033.1"/>
    </source>
</evidence>
<dbReference type="PANTHER" id="PTHR43401:SF2">
    <property type="entry name" value="L-THREONINE 3-DEHYDROGENASE"/>
    <property type="match status" value="1"/>
</dbReference>
<dbReference type="InterPro" id="IPR050129">
    <property type="entry name" value="Zn_alcohol_dh"/>
</dbReference>
<keyword evidence="3" id="KW-0560">Oxidoreductase</keyword>
<gene>
    <name evidence="7" type="ORF">SAMN05421742_10378</name>
</gene>
<dbReference type="SUPFAM" id="SSF50129">
    <property type="entry name" value="GroES-like"/>
    <property type="match status" value="1"/>
</dbReference>
<keyword evidence="2 4" id="KW-0862">Zinc</keyword>